<evidence type="ECO:0000313" key="10">
    <source>
        <dbReference type="Proteomes" id="UP001174997"/>
    </source>
</evidence>
<evidence type="ECO:0000256" key="3">
    <source>
        <dbReference type="ARBA" id="ARBA00022989"/>
    </source>
</evidence>
<gene>
    <name evidence="9" type="ORF">QBC41DRAFT_32172</name>
</gene>
<evidence type="ECO:0000256" key="2">
    <source>
        <dbReference type="ARBA" id="ARBA00022692"/>
    </source>
</evidence>
<dbReference type="InterPro" id="IPR049326">
    <property type="entry name" value="Rhodopsin_dom_fungi"/>
</dbReference>
<evidence type="ECO:0000256" key="6">
    <source>
        <dbReference type="SAM" id="MobiDB-lite"/>
    </source>
</evidence>
<dbReference type="EMBL" id="JAULSY010000144">
    <property type="protein sequence ID" value="KAK0662075.1"/>
    <property type="molecule type" value="Genomic_DNA"/>
</dbReference>
<sequence length="351" mass="38772">MEFVIQPTVIPTNNYIASMVVMNALTATLVTLRLCTNWRHHKKLFIDDYLTVVGFAFVVSYSATSSMMNKSFNSRPEDIGIAFITGLAAACLFTATAAMYFSKLPILIFVMRTFGIHKWLRHTGYFLIVFTAVCFFAAAMWTGAHCSPGLHTVDLNFMFKCIDATFYTTVSRNCLSLVVDLIIFILPLPFVMKLKLSRRKKIGVSLVFLTGSFGIVAAVVSLYYQVGQKTQSSSSITLAMLTTIIECCTFLMVSCAPALRLFWSHYFGKSAFAVRLGLGNSKTGASSKMSKDASGGSGWGYSQTSGTAQKTPIRVTTDHYVELHDVGQAPHPTYAAKHHNQWADNQVWDGK</sequence>
<comment type="similarity">
    <text evidence="5">Belongs to the SAT4 family.</text>
</comment>
<evidence type="ECO:0000256" key="4">
    <source>
        <dbReference type="ARBA" id="ARBA00023136"/>
    </source>
</evidence>
<dbReference type="Pfam" id="PF20684">
    <property type="entry name" value="Fung_rhodopsin"/>
    <property type="match status" value="1"/>
</dbReference>
<comment type="subcellular location">
    <subcellularLocation>
        <location evidence="1">Membrane</location>
        <topology evidence="1">Multi-pass membrane protein</topology>
    </subcellularLocation>
</comment>
<feature type="transmembrane region" description="Helical" evidence="7">
    <location>
        <begin position="15"/>
        <end position="36"/>
    </location>
</feature>
<keyword evidence="10" id="KW-1185">Reference proteome</keyword>
<comment type="caution">
    <text evidence="9">The sequence shown here is derived from an EMBL/GenBank/DDBJ whole genome shotgun (WGS) entry which is preliminary data.</text>
</comment>
<reference evidence="9" key="1">
    <citation type="submission" date="2023-06" db="EMBL/GenBank/DDBJ databases">
        <title>Genome-scale phylogeny and comparative genomics of the fungal order Sordariales.</title>
        <authorList>
            <consortium name="Lawrence Berkeley National Laboratory"/>
            <person name="Hensen N."/>
            <person name="Bonometti L."/>
            <person name="Westerberg I."/>
            <person name="Brannstrom I.O."/>
            <person name="Guillou S."/>
            <person name="Cros-Aarteil S."/>
            <person name="Calhoun S."/>
            <person name="Haridas S."/>
            <person name="Kuo A."/>
            <person name="Mondo S."/>
            <person name="Pangilinan J."/>
            <person name="Riley R."/>
            <person name="Labutti K."/>
            <person name="Andreopoulos B."/>
            <person name="Lipzen A."/>
            <person name="Chen C."/>
            <person name="Yanf M."/>
            <person name="Daum C."/>
            <person name="Ng V."/>
            <person name="Clum A."/>
            <person name="Steindorff A."/>
            <person name="Ohm R."/>
            <person name="Martin F."/>
            <person name="Silar P."/>
            <person name="Natvig D."/>
            <person name="Lalanne C."/>
            <person name="Gautier V."/>
            <person name="Ament-Velasquez S.L."/>
            <person name="Kruys A."/>
            <person name="Hutchinson M.I."/>
            <person name="Powell A.J."/>
            <person name="Barry K."/>
            <person name="Miller A.N."/>
            <person name="Grigoriev I.V."/>
            <person name="Debuchy R."/>
            <person name="Gladieux P."/>
            <person name="Thoren M.H."/>
            <person name="Johannesson H."/>
        </authorList>
    </citation>
    <scope>NUCLEOTIDE SEQUENCE</scope>
    <source>
        <strain evidence="9">CBS 307.81</strain>
    </source>
</reference>
<evidence type="ECO:0000313" key="9">
    <source>
        <dbReference type="EMBL" id="KAK0662075.1"/>
    </source>
</evidence>
<feature type="transmembrane region" description="Helical" evidence="7">
    <location>
        <begin position="123"/>
        <end position="144"/>
    </location>
</feature>
<feature type="region of interest" description="Disordered" evidence="6">
    <location>
        <begin position="282"/>
        <end position="306"/>
    </location>
</feature>
<dbReference type="InterPro" id="IPR052337">
    <property type="entry name" value="SAT4-like"/>
</dbReference>
<feature type="transmembrane region" description="Helical" evidence="7">
    <location>
        <begin position="164"/>
        <end position="190"/>
    </location>
</feature>
<feature type="domain" description="Rhodopsin" evidence="8">
    <location>
        <begin position="32"/>
        <end position="263"/>
    </location>
</feature>
<evidence type="ECO:0000256" key="1">
    <source>
        <dbReference type="ARBA" id="ARBA00004141"/>
    </source>
</evidence>
<keyword evidence="3 7" id="KW-1133">Transmembrane helix</keyword>
<feature type="transmembrane region" description="Helical" evidence="7">
    <location>
        <begin position="202"/>
        <end position="224"/>
    </location>
</feature>
<name>A0AA40D3U5_9PEZI</name>
<evidence type="ECO:0000256" key="5">
    <source>
        <dbReference type="ARBA" id="ARBA00038359"/>
    </source>
</evidence>
<evidence type="ECO:0000259" key="8">
    <source>
        <dbReference type="Pfam" id="PF20684"/>
    </source>
</evidence>
<protein>
    <recommendedName>
        <fullName evidence="8">Rhodopsin domain-containing protein</fullName>
    </recommendedName>
</protein>
<keyword evidence="2 7" id="KW-0812">Transmembrane</keyword>
<feature type="transmembrane region" description="Helical" evidence="7">
    <location>
        <begin position="236"/>
        <end position="259"/>
    </location>
</feature>
<dbReference type="AlphaFoldDB" id="A0AA40D3U5"/>
<dbReference type="PANTHER" id="PTHR33048:SF146">
    <property type="entry name" value="INTEGRAL MEMBRANE PROTEIN"/>
    <property type="match status" value="1"/>
</dbReference>
<dbReference type="Proteomes" id="UP001174997">
    <property type="component" value="Unassembled WGS sequence"/>
</dbReference>
<feature type="transmembrane region" description="Helical" evidence="7">
    <location>
        <begin position="79"/>
        <end position="102"/>
    </location>
</feature>
<proteinExistence type="inferred from homology"/>
<organism evidence="9 10">
    <name type="scientific">Cercophora samala</name>
    <dbReference type="NCBI Taxonomy" id="330535"/>
    <lineage>
        <taxon>Eukaryota</taxon>
        <taxon>Fungi</taxon>
        <taxon>Dikarya</taxon>
        <taxon>Ascomycota</taxon>
        <taxon>Pezizomycotina</taxon>
        <taxon>Sordariomycetes</taxon>
        <taxon>Sordariomycetidae</taxon>
        <taxon>Sordariales</taxon>
        <taxon>Lasiosphaeriaceae</taxon>
        <taxon>Cercophora</taxon>
    </lineage>
</organism>
<accession>A0AA40D3U5</accession>
<feature type="transmembrane region" description="Helical" evidence="7">
    <location>
        <begin position="48"/>
        <end position="67"/>
    </location>
</feature>
<dbReference type="PANTHER" id="PTHR33048">
    <property type="entry name" value="PTH11-LIKE INTEGRAL MEMBRANE PROTEIN (AFU_ORTHOLOGUE AFUA_5G11245)"/>
    <property type="match status" value="1"/>
</dbReference>
<keyword evidence="4 7" id="KW-0472">Membrane</keyword>
<evidence type="ECO:0000256" key="7">
    <source>
        <dbReference type="SAM" id="Phobius"/>
    </source>
</evidence>
<dbReference type="GO" id="GO:0016020">
    <property type="term" value="C:membrane"/>
    <property type="evidence" value="ECO:0007669"/>
    <property type="project" value="UniProtKB-SubCell"/>
</dbReference>